<evidence type="ECO:0000313" key="26">
    <source>
        <dbReference type="Ensembl" id="ENSCATP00000019321.1"/>
    </source>
</evidence>
<protein>
    <recommendedName>
        <fullName evidence="18">E3 ubiquitin-protein ligase TTC3</fullName>
        <ecNumber evidence="6">2.3.2.27</ecNumber>
    </recommendedName>
    <alternativeName>
        <fullName evidence="19">RING-type E3 ubiquitin transferase TTC3</fullName>
    </alternativeName>
    <alternativeName>
        <fullName evidence="20">TPR repeat protein D</fullName>
    </alternativeName>
</protein>
<feature type="compositionally biased region" description="Low complexity" evidence="24">
    <location>
        <begin position="1040"/>
        <end position="1049"/>
    </location>
</feature>
<keyword evidence="27" id="KW-1185">Reference proteome</keyword>
<keyword evidence="7" id="KW-0963">Cytoplasm</keyword>
<feature type="compositionally biased region" description="Polar residues" evidence="24">
    <location>
        <begin position="279"/>
        <end position="293"/>
    </location>
</feature>
<dbReference type="InterPro" id="IPR056872">
    <property type="entry name" value="TTC3/DZIP3-like_helical"/>
</dbReference>
<evidence type="ECO:0000256" key="13">
    <source>
        <dbReference type="ARBA" id="ARBA00022803"/>
    </source>
</evidence>
<evidence type="ECO:0000256" key="3">
    <source>
        <dbReference type="ARBA" id="ARBA00004496"/>
    </source>
</evidence>
<organism evidence="26 27">
    <name type="scientific">Cercocebus atys</name>
    <name type="common">Sooty mangabey</name>
    <name type="synonym">Cercocebus torquatus atys</name>
    <dbReference type="NCBI Taxonomy" id="9531"/>
    <lineage>
        <taxon>Eukaryota</taxon>
        <taxon>Metazoa</taxon>
        <taxon>Chordata</taxon>
        <taxon>Craniata</taxon>
        <taxon>Vertebrata</taxon>
        <taxon>Euteleostomi</taxon>
        <taxon>Mammalia</taxon>
        <taxon>Eutheria</taxon>
        <taxon>Euarchontoglires</taxon>
        <taxon>Primates</taxon>
        <taxon>Haplorrhini</taxon>
        <taxon>Catarrhini</taxon>
        <taxon>Cercopithecidae</taxon>
        <taxon>Cercopithecinae</taxon>
        <taxon>Cercocebus</taxon>
    </lineage>
</organism>
<feature type="repeat" description="TPR" evidence="22">
    <location>
        <begin position="67"/>
        <end position="100"/>
    </location>
</feature>
<feature type="region of interest" description="Disordered" evidence="24">
    <location>
        <begin position="1578"/>
        <end position="1644"/>
    </location>
</feature>
<feature type="compositionally biased region" description="Basic and acidic residues" evidence="24">
    <location>
        <begin position="1015"/>
        <end position="1024"/>
    </location>
</feature>
<evidence type="ECO:0000256" key="16">
    <source>
        <dbReference type="ARBA" id="ARBA00023242"/>
    </source>
</evidence>
<evidence type="ECO:0000256" key="20">
    <source>
        <dbReference type="ARBA" id="ARBA00080943"/>
    </source>
</evidence>
<feature type="region of interest" description="Disordered" evidence="24">
    <location>
        <begin position="816"/>
        <end position="865"/>
    </location>
</feature>
<evidence type="ECO:0000256" key="24">
    <source>
        <dbReference type="SAM" id="MobiDB-lite"/>
    </source>
</evidence>
<dbReference type="InterPro" id="IPR056870">
    <property type="entry name" value="TTC3/DZIP3/RBM44-like_helical"/>
</dbReference>
<evidence type="ECO:0000256" key="21">
    <source>
        <dbReference type="PROSITE-ProRule" id="PRU00175"/>
    </source>
</evidence>
<accession>A0A2K5M2B0</accession>
<feature type="compositionally biased region" description="Polar residues" evidence="24">
    <location>
        <begin position="840"/>
        <end position="865"/>
    </location>
</feature>
<evidence type="ECO:0000256" key="23">
    <source>
        <dbReference type="SAM" id="Coils"/>
    </source>
</evidence>
<dbReference type="SMART" id="SM00184">
    <property type="entry name" value="RING"/>
    <property type="match status" value="1"/>
</dbReference>
<dbReference type="Gene3D" id="1.25.40.10">
    <property type="entry name" value="Tetratricopeptide repeat domain"/>
    <property type="match status" value="2"/>
</dbReference>
<evidence type="ECO:0000256" key="19">
    <source>
        <dbReference type="ARBA" id="ARBA00077855"/>
    </source>
</evidence>
<evidence type="ECO:0000256" key="4">
    <source>
        <dbReference type="ARBA" id="ARBA00004555"/>
    </source>
</evidence>
<dbReference type="InterPro" id="IPR043866">
    <property type="entry name" value="TTC3/DZIP3_dom"/>
</dbReference>
<name>A0A2K5M2B0_CERAT</name>
<keyword evidence="16" id="KW-0539">Nucleus</keyword>
<dbReference type="Pfam" id="PF24525">
    <property type="entry name" value="TTC3"/>
    <property type="match status" value="1"/>
</dbReference>
<dbReference type="GO" id="GO:0005634">
    <property type="term" value="C:nucleus"/>
    <property type="evidence" value="ECO:0007669"/>
    <property type="project" value="UniProtKB-SubCell"/>
</dbReference>
<dbReference type="InterPro" id="IPR019734">
    <property type="entry name" value="TPR_rpt"/>
</dbReference>
<evidence type="ECO:0000256" key="2">
    <source>
        <dbReference type="ARBA" id="ARBA00004123"/>
    </source>
</evidence>
<dbReference type="InterPro" id="IPR001841">
    <property type="entry name" value="Znf_RING"/>
</dbReference>
<keyword evidence="14" id="KW-0862">Zinc</keyword>
<dbReference type="InterPro" id="IPR056871">
    <property type="entry name" value="WH_TTC3"/>
</dbReference>
<reference evidence="26" key="1">
    <citation type="submission" date="2025-08" db="UniProtKB">
        <authorList>
            <consortium name="Ensembl"/>
        </authorList>
    </citation>
    <scope>IDENTIFICATION</scope>
</reference>
<feature type="domain" description="RING-type" evidence="25">
    <location>
        <begin position="1759"/>
        <end position="1799"/>
    </location>
</feature>
<dbReference type="InterPro" id="IPR011990">
    <property type="entry name" value="TPR-like_helical_dom_sf"/>
</dbReference>
<dbReference type="PROSITE" id="PS50005">
    <property type="entry name" value="TPR"/>
    <property type="match status" value="1"/>
</dbReference>
<dbReference type="FunFam" id="3.30.40.10:FF:000529">
    <property type="entry name" value="Tetratricopeptide repeat domain 3"/>
    <property type="match status" value="1"/>
</dbReference>
<dbReference type="Proteomes" id="UP000233060">
    <property type="component" value="Unassembled WGS sequence"/>
</dbReference>
<dbReference type="Pfam" id="PF19179">
    <property type="entry name" value="TTC3_DZIP3_dom"/>
    <property type="match status" value="1"/>
</dbReference>
<feature type="region of interest" description="Disordered" evidence="24">
    <location>
        <begin position="1696"/>
        <end position="1749"/>
    </location>
</feature>
<keyword evidence="9" id="KW-0808">Transferase</keyword>
<dbReference type="FunFam" id="1.25.40.10:FF:000370">
    <property type="entry name" value="E3 ubiquitin-protein ligase TTC3"/>
    <property type="match status" value="1"/>
</dbReference>
<dbReference type="Bgee" id="ENSCATG00000033451">
    <property type="expression patterns" value="Expressed in frontal cortex and 2 other cell types or tissues"/>
</dbReference>
<dbReference type="UniPathway" id="UPA00143"/>
<keyword evidence="12 21" id="KW-0863">Zinc-finger</keyword>
<dbReference type="OMA" id="FANIMTM"/>
<sequence>MEEALNWIKYAGDVTILTKLGSIDNCWPMLSIFFTEYKYHITKIVVEDCNLLEELKTQSCMDCVEQGELMKMKGNEEFSKERFDIAIIYYTRAIEYRPENHLLYGNRALCFLRTGQFRNALGDGKRATILKNTWPKGHYRYCDALSMLGEYNWALQANIKAQKLCKNDPEGIKDLIQQHVKLQKQIEDLQGRTANKNPIKAFYENRAYTPRSLSAPVFSTSLNFVEKERDFRKFNHEMANGGNQNVKVVDEALKVDDCDCHPEFSPPSSQPPKHKGKQKSGNNESEKYSSSSQLTLPANLKNILEKQFSKSSRAAHQDFANIMTMLRSLIQDGYTALLEQRCRSAAQAFTELLNGLDPQKIKQLNLAMINYVLVVYGLAISLLGIGQPEELSEAENQFKRIIEHYHNEGLDCLAYCGIGKVYLKKNRFLEALNHFEKARTLIYRLPGVLTWPTSNVIIEESQPEKIKMLLEKFVEECKFPPVPDAICCYQKCCGYSKIQIYITDPDFKDFLQGICLTPDCEGVISKIIIFSSGGQVKCEFEHKVIKEKVPPRPILKQKCSSLEKLRLKEDKKLKRKIQKKEAKKLAQERMEEDLRESNPPKNEEQKETVDNVHCCQFLDDRILQCIKQYADKIKSGIWNTATLLKELLSWKVLSTEDYTTCFSSRNFLNEAVDYVIHHLIQEKSRVKTRIFLHVLSELKEVEPKLAAWIQKLNSFGLDATGPFFSRYGASLKQLDFSIMTFLWNEKYGHKLDSIEGKQLDYFYEPTSLKEARCLIWLLEEHRDKFPALHSALDEFFDIMDSRCTVLRKQDGGEAQFSSTKVKNKGKKKKLKDSKPMLVGSGTTSVTPNNEIITSSEDHSNQNSDTAGPFAVPDHLRQDVEEFEALYDQHSNEYVVRNKKLWDFNPKQKYSTLYDYFSQLLEEHGPLDMSSKMFSEEYEFFPEETRPILEKAGGLKSFLLGCPRFVVIDNCIALKKAALRLKKKRKKKNIKTKVEDISKAGEYLQVKLPLNSAAREFKPDVKPKPVSDSSSALPSEDVKPKPASANSPKPACEDAKAKPLSGNSSRQVSEDGETKGVSSNSPKPGSEDANYKQVSSNSPKLVLEDVKPTYWAQSHLVTGYCTYLPFQRFDITRTPPAYINVLPGLPQYTSTYTPLASLSPEYHLPTSVPVVPSFVANDRADKNATAYFEGHHLNAENAAGHQIASETQILEDSLVTSVKSQCSTGDASMVLSESDRNDGHCGNSNNKCEVIPESTSAVTNIPHVQMVAVQVSWNITHQEVNTEPYNPFDEQQGEVSRIEKEYQALQDQLKEACENYEQIKLKGLEETRDLEEKLKRHLEENKMSKMELDWFLQDLEREIKKWQQEKKEIQGRLKSLKKKIKKVSNASAMYTQKNDGKDKEHELHLDQSLEIRNTLTNKKMKIEECIKKGKEDYEESHQRAVAAEVSVLENWKESEVYKLQIMESQAESYLKQLELISHDPAAYPHMQSDICSWELFLSHVTKEIEKAKSQFEEQIKAIKNGSRLSELSKVQIPKLSFPACNMVHPELLSESSGHDDQGLMTSASYVTGNLAAFHRDSSVFSASDSPGEAPSALLPGPPPSQPEATQLPGPKRDGQAALSEQSPVADRKQPVPPGHAARSSQSPKKPFNSIIEHLSVVFPCYDSTELAGFIKNVRSKNKSSLSGLSIDEIVQRVTEHILDEQKKKKPNPGKDKRTYEPSSAAPVTRSSQDPPSAVIAPSPKTKGQKAEDVPVRAAPGASSCEICHKMFKSKNVCVLKCGHKYHKGCFKQWLKGQSACPACQSHDLLSEE</sequence>
<dbReference type="CDD" id="cd16481">
    <property type="entry name" value="RING-H2_TTC3"/>
    <property type="match status" value="1"/>
</dbReference>
<dbReference type="GO" id="GO:0005794">
    <property type="term" value="C:Golgi apparatus"/>
    <property type="evidence" value="ECO:0007669"/>
    <property type="project" value="UniProtKB-SubCell"/>
</dbReference>
<evidence type="ECO:0000256" key="14">
    <source>
        <dbReference type="ARBA" id="ARBA00022833"/>
    </source>
</evidence>
<keyword evidence="11" id="KW-0677">Repeat</keyword>
<comment type="pathway">
    <text evidence="5">Protein modification; protein ubiquitination.</text>
</comment>
<dbReference type="GO" id="GO:0006511">
    <property type="term" value="P:ubiquitin-dependent protein catabolic process"/>
    <property type="evidence" value="ECO:0007669"/>
    <property type="project" value="TreeGrafter"/>
</dbReference>
<evidence type="ECO:0000256" key="1">
    <source>
        <dbReference type="ARBA" id="ARBA00000900"/>
    </source>
</evidence>
<comment type="catalytic activity">
    <reaction evidence="1">
        <text>S-ubiquitinyl-[E2 ubiquitin-conjugating enzyme]-L-cysteine + [acceptor protein]-L-lysine = [E2 ubiquitin-conjugating enzyme]-L-cysteine + N(6)-ubiquitinyl-[acceptor protein]-L-lysine.</text>
        <dbReference type="EC" id="2.3.2.27"/>
    </reaction>
</comment>
<dbReference type="GO" id="GO:0061630">
    <property type="term" value="F:ubiquitin protein ligase activity"/>
    <property type="evidence" value="ECO:0007669"/>
    <property type="project" value="UniProtKB-EC"/>
</dbReference>
<dbReference type="Pfam" id="PF24812">
    <property type="entry name" value="WHD_TTC3"/>
    <property type="match status" value="1"/>
</dbReference>
<dbReference type="CDD" id="cd22265">
    <property type="entry name" value="UDM1_RNF168"/>
    <property type="match status" value="1"/>
</dbReference>
<dbReference type="PROSITE" id="PS50089">
    <property type="entry name" value="ZF_RING_2"/>
    <property type="match status" value="1"/>
</dbReference>
<evidence type="ECO:0000256" key="10">
    <source>
        <dbReference type="ARBA" id="ARBA00022723"/>
    </source>
</evidence>
<dbReference type="GO" id="GO:0008270">
    <property type="term" value="F:zinc ion binding"/>
    <property type="evidence" value="ECO:0007669"/>
    <property type="project" value="UniProtKB-KW"/>
</dbReference>
<reference evidence="26" key="2">
    <citation type="submission" date="2025-09" db="UniProtKB">
        <authorList>
            <consortium name="Ensembl"/>
        </authorList>
    </citation>
    <scope>IDENTIFICATION</scope>
</reference>
<keyword evidence="13 22" id="KW-0802">TPR repeat</keyword>
<dbReference type="InterPro" id="IPR013083">
    <property type="entry name" value="Znf_RING/FYVE/PHD"/>
</dbReference>
<proteinExistence type="predicted"/>
<dbReference type="PANTHER" id="PTHR17550">
    <property type="entry name" value="E3 UBIQUITIN-PROTEIN LIGASE TTC3"/>
    <property type="match status" value="1"/>
</dbReference>
<dbReference type="STRING" id="9531.ENSCATP00000019321"/>
<feature type="region of interest" description="Disordered" evidence="24">
    <location>
        <begin position="260"/>
        <end position="293"/>
    </location>
</feature>
<dbReference type="Pfam" id="PF13639">
    <property type="entry name" value="zf-RING_2"/>
    <property type="match status" value="1"/>
</dbReference>
<dbReference type="SUPFAM" id="SSF48452">
    <property type="entry name" value="TPR-like"/>
    <property type="match status" value="2"/>
</dbReference>
<dbReference type="Gene3D" id="3.30.40.10">
    <property type="entry name" value="Zinc/RING finger domain, C3HC4 (zinc finger)"/>
    <property type="match status" value="1"/>
</dbReference>
<keyword evidence="8" id="KW-0597">Phosphoprotein</keyword>
<evidence type="ECO:0000256" key="8">
    <source>
        <dbReference type="ARBA" id="ARBA00022553"/>
    </source>
</evidence>
<dbReference type="FunFam" id="1.25.40.10:FF:000143">
    <property type="entry name" value="E3 ubiquitin-protein ligase TTC3 isoform X2"/>
    <property type="match status" value="1"/>
</dbReference>
<keyword evidence="23" id="KW-0175">Coiled coil</keyword>
<dbReference type="PANTHER" id="PTHR17550:SF5">
    <property type="entry name" value="RING-TYPE E3 UBIQUITIN TRANSFERASE"/>
    <property type="match status" value="1"/>
</dbReference>
<dbReference type="SUPFAM" id="SSF57850">
    <property type="entry name" value="RING/U-box"/>
    <property type="match status" value="1"/>
</dbReference>
<evidence type="ECO:0000313" key="27">
    <source>
        <dbReference type="Proteomes" id="UP000233060"/>
    </source>
</evidence>
<evidence type="ECO:0000256" key="12">
    <source>
        <dbReference type="ARBA" id="ARBA00022771"/>
    </source>
</evidence>
<comment type="subcellular location">
    <subcellularLocation>
        <location evidence="3">Cytoplasm</location>
    </subcellularLocation>
    <subcellularLocation>
        <location evidence="4">Golgi apparatus</location>
    </subcellularLocation>
    <subcellularLocation>
        <location evidence="2">Nucleus</location>
    </subcellularLocation>
</comment>
<dbReference type="Pfam" id="PF24905">
    <property type="entry name" value="TTC3_9th"/>
    <property type="match status" value="1"/>
</dbReference>
<keyword evidence="10" id="KW-0479">Metal-binding</keyword>
<evidence type="ECO:0000256" key="18">
    <source>
        <dbReference type="ARBA" id="ARBA00074326"/>
    </source>
</evidence>
<feature type="coiled-coil region" evidence="23">
    <location>
        <begin position="1287"/>
        <end position="1392"/>
    </location>
</feature>
<evidence type="ECO:0000256" key="17">
    <source>
        <dbReference type="ARBA" id="ARBA00059962"/>
    </source>
</evidence>
<dbReference type="GeneTree" id="ENSGT00940000154465"/>
<evidence type="ECO:0000256" key="6">
    <source>
        <dbReference type="ARBA" id="ARBA00012483"/>
    </source>
</evidence>
<evidence type="ECO:0000256" key="11">
    <source>
        <dbReference type="ARBA" id="ARBA00022737"/>
    </source>
</evidence>
<feature type="compositionally biased region" description="Basic residues" evidence="24">
    <location>
        <begin position="821"/>
        <end position="831"/>
    </location>
</feature>
<evidence type="ECO:0000256" key="5">
    <source>
        <dbReference type="ARBA" id="ARBA00004906"/>
    </source>
</evidence>
<evidence type="ECO:0000256" key="9">
    <source>
        <dbReference type="ARBA" id="ARBA00022679"/>
    </source>
</evidence>
<dbReference type="GO" id="GO:0016567">
    <property type="term" value="P:protein ubiquitination"/>
    <property type="evidence" value="ECO:0007669"/>
    <property type="project" value="UniProtKB-UniPathway"/>
</dbReference>
<evidence type="ECO:0000256" key="7">
    <source>
        <dbReference type="ARBA" id="ARBA00022490"/>
    </source>
</evidence>
<comment type="function">
    <text evidence="17">E3 ubiquitin-protein ligase which catalyzes the formation of 'Lys-48'-polyubiquitin chains. Mediates the ubiquitination and subsequent degradation of phosphorylated Akt (AKT1, AKT2 and AKT3) in the nucleus. Acts as a terminal regulator of Akt signaling after activation; its phosphorylation by Akt, which is a prerequisite for ubiquitin ligase activity, suggests the existence of a regulation mechanism required to control Akt levels after activation. Positively regulates TGFB1-induced epithelial-mesenchymal transition and myofibroblast differentiation by mediating the ubiquitination and subsequent degradation of SMURF2. Regulates neuronal differentiation by regulating actin remodeling and Golgi organization via a signaling cascade involving RHOA, CIT and ROCK. Inhibits cell proliferation.</text>
</comment>
<dbReference type="SMART" id="SM00028">
    <property type="entry name" value="TPR"/>
    <property type="match status" value="4"/>
</dbReference>
<feature type="region of interest" description="Disordered" evidence="24">
    <location>
        <begin position="1015"/>
        <end position="1095"/>
    </location>
</feature>
<keyword evidence="15" id="KW-0333">Golgi apparatus</keyword>
<evidence type="ECO:0000256" key="15">
    <source>
        <dbReference type="ARBA" id="ARBA00023034"/>
    </source>
</evidence>
<dbReference type="EC" id="2.3.2.27" evidence="6"/>
<feature type="compositionally biased region" description="Basic and acidic residues" evidence="24">
    <location>
        <begin position="1696"/>
        <end position="1714"/>
    </location>
</feature>
<dbReference type="Ensembl" id="ENSCATT00000043502.1">
    <property type="protein sequence ID" value="ENSCATP00000019321.1"/>
    <property type="gene ID" value="ENSCATG00000033451.1"/>
</dbReference>
<evidence type="ECO:0000259" key="25">
    <source>
        <dbReference type="PROSITE" id="PS50089"/>
    </source>
</evidence>
<evidence type="ECO:0000256" key="22">
    <source>
        <dbReference type="PROSITE-ProRule" id="PRU00339"/>
    </source>
</evidence>